<name>A0ABT3DPG2_9BACI</name>
<organism evidence="2 3">
    <name type="scientific">Metabacillus halosaccharovorans</name>
    <dbReference type="NCBI Taxonomy" id="930124"/>
    <lineage>
        <taxon>Bacteria</taxon>
        <taxon>Bacillati</taxon>
        <taxon>Bacillota</taxon>
        <taxon>Bacilli</taxon>
        <taxon>Bacillales</taxon>
        <taxon>Bacillaceae</taxon>
        <taxon>Metabacillus</taxon>
    </lineage>
</organism>
<keyword evidence="1" id="KW-0812">Transmembrane</keyword>
<keyword evidence="1" id="KW-1133">Transmembrane helix</keyword>
<keyword evidence="1" id="KW-0472">Membrane</keyword>
<protein>
    <submittedName>
        <fullName evidence="2">ABC transporter permease</fullName>
    </submittedName>
</protein>
<feature type="transmembrane region" description="Helical" evidence="1">
    <location>
        <begin position="102"/>
        <end position="124"/>
    </location>
</feature>
<dbReference type="Pfam" id="PF05975">
    <property type="entry name" value="EcsB"/>
    <property type="match status" value="1"/>
</dbReference>
<feature type="transmembrane region" description="Helical" evidence="1">
    <location>
        <begin position="363"/>
        <end position="385"/>
    </location>
</feature>
<gene>
    <name evidence="2" type="ORF">OIH86_24985</name>
</gene>
<dbReference type="Proteomes" id="UP001526147">
    <property type="component" value="Unassembled WGS sequence"/>
</dbReference>
<keyword evidence="3" id="KW-1185">Reference proteome</keyword>
<feature type="transmembrane region" description="Helical" evidence="1">
    <location>
        <begin position="167"/>
        <end position="184"/>
    </location>
</feature>
<dbReference type="InterPro" id="IPR010288">
    <property type="entry name" value="EcsB_ABC"/>
</dbReference>
<evidence type="ECO:0000313" key="3">
    <source>
        <dbReference type="Proteomes" id="UP001526147"/>
    </source>
</evidence>
<feature type="transmembrane region" description="Helical" evidence="1">
    <location>
        <begin position="136"/>
        <end position="155"/>
    </location>
</feature>
<dbReference type="EMBL" id="JAOYEY010000052">
    <property type="protein sequence ID" value="MCV9888917.1"/>
    <property type="molecule type" value="Genomic_DNA"/>
</dbReference>
<proteinExistence type="predicted"/>
<feature type="transmembrane region" description="Helical" evidence="1">
    <location>
        <begin position="21"/>
        <end position="44"/>
    </location>
</feature>
<accession>A0ABT3DPG2</accession>
<feature type="transmembrane region" description="Helical" evidence="1">
    <location>
        <begin position="64"/>
        <end position="82"/>
    </location>
</feature>
<feature type="transmembrane region" description="Helical" evidence="1">
    <location>
        <begin position="318"/>
        <end position="336"/>
    </location>
</feature>
<reference evidence="2 3" key="1">
    <citation type="submission" date="2022-10" db="EMBL/GenBank/DDBJ databases">
        <title>Draft genome assembly of moderately radiation resistant bacterium Metabacillus halosaccharovorans.</title>
        <authorList>
            <person name="Pal S."/>
            <person name="Gopinathan A."/>
        </authorList>
    </citation>
    <scope>NUCLEOTIDE SEQUENCE [LARGE SCALE GENOMIC DNA]</scope>
    <source>
        <strain evidence="2 3">VITHBRA001</strain>
    </source>
</reference>
<feature type="transmembrane region" description="Helical" evidence="1">
    <location>
        <begin position="190"/>
        <end position="207"/>
    </location>
</feature>
<comment type="caution">
    <text evidence="2">The sequence shown here is derived from an EMBL/GenBank/DDBJ whole genome shotgun (WGS) entry which is preliminary data.</text>
</comment>
<sequence>MSGVKIWWLRAKRDGLYQLNILRSVFDWTVIVYLFIPALILAGIAYKSWWVSMPSWLSPFPYELFFLVCFFLSWQGGIRTFMEEADQLALLQFPKSIYTIRYIGVIYSWGLLIGKWIVISLWLYPLLNHFPELDAVYFYLYVIFFLCLNVLLTTYKQIIYRYGLMKRILIHCILFILIAVLVYFTLFNLINWLITIISFIFILYAIWQVKIYQSQLGTFYADVEKEQRIKVKYISLFFAINPEVYMPKAKKQKKRSWVLWRNSTRILQERTPENGVTELFIKVFLRDKSNIFSYLQLLSVTTVIIFAVPIWFKWMVFIAFYFFFSMWIGMLFQELVKQNPYLSIDYGKEDYMFKAKKKCENRFVYPALVVVFLVTCLSTTISIMFF</sequence>
<feature type="transmembrane region" description="Helical" evidence="1">
    <location>
        <begin position="291"/>
        <end position="312"/>
    </location>
</feature>
<evidence type="ECO:0000256" key="1">
    <source>
        <dbReference type="SAM" id="Phobius"/>
    </source>
</evidence>
<evidence type="ECO:0000313" key="2">
    <source>
        <dbReference type="EMBL" id="MCV9888917.1"/>
    </source>
</evidence>
<dbReference type="RefSeq" id="WP_264144931.1">
    <property type="nucleotide sequence ID" value="NZ_JAOYEY010000052.1"/>
</dbReference>